<keyword evidence="1" id="KW-0732">Signal</keyword>
<accession>A0A2M3ZMF0</accession>
<dbReference type="AlphaFoldDB" id="A0A2M3ZMF0"/>
<evidence type="ECO:0000256" key="1">
    <source>
        <dbReference type="SAM" id="SignalP"/>
    </source>
</evidence>
<feature type="signal peptide" evidence="1">
    <location>
        <begin position="1"/>
        <end position="25"/>
    </location>
</feature>
<protein>
    <submittedName>
        <fullName evidence="2">Putative secreted peptide</fullName>
    </submittedName>
</protein>
<proteinExistence type="predicted"/>
<organism evidence="2">
    <name type="scientific">Anopheles braziliensis</name>
    <dbReference type="NCBI Taxonomy" id="58242"/>
    <lineage>
        <taxon>Eukaryota</taxon>
        <taxon>Metazoa</taxon>
        <taxon>Ecdysozoa</taxon>
        <taxon>Arthropoda</taxon>
        <taxon>Hexapoda</taxon>
        <taxon>Insecta</taxon>
        <taxon>Pterygota</taxon>
        <taxon>Neoptera</taxon>
        <taxon>Endopterygota</taxon>
        <taxon>Diptera</taxon>
        <taxon>Nematocera</taxon>
        <taxon>Culicoidea</taxon>
        <taxon>Culicidae</taxon>
        <taxon>Anophelinae</taxon>
        <taxon>Anopheles</taxon>
    </lineage>
</organism>
<feature type="chain" id="PRO_5014630198" evidence="1">
    <location>
        <begin position="26"/>
        <end position="66"/>
    </location>
</feature>
<name>A0A2M3ZMF0_9DIPT</name>
<reference evidence="2" key="1">
    <citation type="submission" date="2018-01" db="EMBL/GenBank/DDBJ databases">
        <title>An insight into the sialome of Amazonian anophelines.</title>
        <authorList>
            <person name="Ribeiro J.M."/>
            <person name="Scarpassa V."/>
            <person name="Calvo E."/>
        </authorList>
    </citation>
    <scope>NUCLEOTIDE SEQUENCE</scope>
    <source>
        <tissue evidence="2">Salivary glands</tissue>
    </source>
</reference>
<sequence length="66" mass="7236">METIVGGTLILRGVFFSILSSAGHSKHGDDTDRDVCVIVRTKTSQRDGIVSFVWFSAVRSVSEQHV</sequence>
<dbReference type="EMBL" id="GGFM01008965">
    <property type="protein sequence ID" value="MBW29716.1"/>
    <property type="molecule type" value="Transcribed_RNA"/>
</dbReference>
<evidence type="ECO:0000313" key="2">
    <source>
        <dbReference type="EMBL" id="MBW29716.1"/>
    </source>
</evidence>